<accession>A0ACC0KAF9</accession>
<dbReference type="Proteomes" id="UP001064048">
    <property type="component" value="Chromosome 28"/>
</dbReference>
<sequence>MSQSQANVKRPDCKIECSPDRCCLQIEGEENCDVLDIMGGCYETVPAGSTRTVRLAAPLMYPFQRRGYCIVYLDTRPEERGVIRYTVRIDFDTTALASGLPDDSKPCDTIDQDPLNNCKPVDCDIRYNGHKPHFHPRLRRCVEAPPCLPTNLKSPDVLYDENSNRCLKNTSLSDDDLSYIKSLSNGRIRNAKDIIIIKNKPSIFNSTAPNDGQYADNDDEPNGTRSLVAQPVDTCPAKTKVEEPKPTISYKISDYFETYKDTLKVLAVVVFMQCCLICTMLYLLAKTCHCDKEKPLVSRFFNYRHDVSVTTPLIDTSDHDTETTYHYLSDSTNVDKKIKCYKACHKNRTRSARLSMSDDILAKCVTRRDWKQRSDVIPEHKPEEWLSDDKNQDRVKRTDTKINFENEVRKSKSDIKSKASKGIIKRKSENIDVEPSSEQEITCHMYSYDNCEKNSIKKTISLSSEKGAQACFSNDSIDDFLSERGMIFLAGENISKYTFSSDSTYNLHIKNSCSEISSKTSKNNIVQNVLSLLQRKQHGPASDPGGGQKSTDNLNLELLHMSQASVFTSTNESECVGGFKRTMDSRTSL</sequence>
<gene>
    <name evidence="1" type="ORF">MSG28_015323</name>
</gene>
<organism evidence="1 2">
    <name type="scientific">Choristoneura fumiferana</name>
    <name type="common">Spruce budworm moth</name>
    <name type="synonym">Archips fumiferana</name>
    <dbReference type="NCBI Taxonomy" id="7141"/>
    <lineage>
        <taxon>Eukaryota</taxon>
        <taxon>Metazoa</taxon>
        <taxon>Ecdysozoa</taxon>
        <taxon>Arthropoda</taxon>
        <taxon>Hexapoda</taxon>
        <taxon>Insecta</taxon>
        <taxon>Pterygota</taxon>
        <taxon>Neoptera</taxon>
        <taxon>Endopterygota</taxon>
        <taxon>Lepidoptera</taxon>
        <taxon>Glossata</taxon>
        <taxon>Ditrysia</taxon>
        <taxon>Tortricoidea</taxon>
        <taxon>Tortricidae</taxon>
        <taxon>Tortricinae</taxon>
        <taxon>Choristoneura</taxon>
    </lineage>
</organism>
<keyword evidence="2" id="KW-1185">Reference proteome</keyword>
<protein>
    <submittedName>
        <fullName evidence="1">Uncharacterized protein</fullName>
    </submittedName>
</protein>
<proteinExistence type="predicted"/>
<dbReference type="EMBL" id="CM046128">
    <property type="protein sequence ID" value="KAI8433247.1"/>
    <property type="molecule type" value="Genomic_DNA"/>
</dbReference>
<comment type="caution">
    <text evidence="1">The sequence shown here is derived from an EMBL/GenBank/DDBJ whole genome shotgun (WGS) entry which is preliminary data.</text>
</comment>
<evidence type="ECO:0000313" key="1">
    <source>
        <dbReference type="EMBL" id="KAI8433247.1"/>
    </source>
</evidence>
<evidence type="ECO:0000313" key="2">
    <source>
        <dbReference type="Proteomes" id="UP001064048"/>
    </source>
</evidence>
<reference evidence="1 2" key="1">
    <citation type="journal article" date="2022" name="Genome Biol. Evol.">
        <title>The Spruce Budworm Genome: Reconstructing the Evolutionary History of Antifreeze Proteins.</title>
        <authorList>
            <person name="Beliveau C."/>
            <person name="Gagne P."/>
            <person name="Picq S."/>
            <person name="Vernygora O."/>
            <person name="Keeling C.I."/>
            <person name="Pinkney K."/>
            <person name="Doucet D."/>
            <person name="Wen F."/>
            <person name="Johnston J.S."/>
            <person name="Maaroufi H."/>
            <person name="Boyle B."/>
            <person name="Laroche J."/>
            <person name="Dewar K."/>
            <person name="Juretic N."/>
            <person name="Blackburn G."/>
            <person name="Nisole A."/>
            <person name="Brunet B."/>
            <person name="Brandao M."/>
            <person name="Lumley L."/>
            <person name="Duan J."/>
            <person name="Quan G."/>
            <person name="Lucarotti C.J."/>
            <person name="Roe A.D."/>
            <person name="Sperling F.A.H."/>
            <person name="Levesque R.C."/>
            <person name="Cusson M."/>
        </authorList>
    </citation>
    <scope>NUCLEOTIDE SEQUENCE [LARGE SCALE GENOMIC DNA]</scope>
    <source>
        <strain evidence="1">Glfc:IPQL:Cfum</strain>
    </source>
</reference>
<name>A0ACC0KAF9_CHOFU</name>